<feature type="non-terminal residue" evidence="2">
    <location>
        <position position="1"/>
    </location>
</feature>
<keyword evidence="1" id="KW-0472">Membrane</keyword>
<name>A0A0F9PK89_9ZZZZ</name>
<organism evidence="2">
    <name type="scientific">marine sediment metagenome</name>
    <dbReference type="NCBI Taxonomy" id="412755"/>
    <lineage>
        <taxon>unclassified sequences</taxon>
        <taxon>metagenomes</taxon>
        <taxon>ecological metagenomes</taxon>
    </lineage>
</organism>
<sequence>GGLNHLKALSRHLLAHAISAFILVIACAVIVFVSLDIGDEAVYNDEEYYGA</sequence>
<proteinExistence type="predicted"/>
<gene>
    <name evidence="2" type="ORF">LCGC14_1127370</name>
</gene>
<reference evidence="2" key="1">
    <citation type="journal article" date="2015" name="Nature">
        <title>Complex archaea that bridge the gap between prokaryotes and eukaryotes.</title>
        <authorList>
            <person name="Spang A."/>
            <person name="Saw J.H."/>
            <person name="Jorgensen S.L."/>
            <person name="Zaremba-Niedzwiedzka K."/>
            <person name="Martijn J."/>
            <person name="Lind A.E."/>
            <person name="van Eijk R."/>
            <person name="Schleper C."/>
            <person name="Guy L."/>
            <person name="Ettema T.J."/>
        </authorList>
    </citation>
    <scope>NUCLEOTIDE SEQUENCE</scope>
</reference>
<keyword evidence="1" id="KW-1133">Transmembrane helix</keyword>
<evidence type="ECO:0000313" key="2">
    <source>
        <dbReference type="EMBL" id="KKN01466.1"/>
    </source>
</evidence>
<comment type="caution">
    <text evidence="2">The sequence shown here is derived from an EMBL/GenBank/DDBJ whole genome shotgun (WGS) entry which is preliminary data.</text>
</comment>
<evidence type="ECO:0000256" key="1">
    <source>
        <dbReference type="SAM" id="Phobius"/>
    </source>
</evidence>
<accession>A0A0F9PK89</accession>
<dbReference type="EMBL" id="LAZR01005257">
    <property type="protein sequence ID" value="KKN01466.1"/>
    <property type="molecule type" value="Genomic_DNA"/>
</dbReference>
<feature type="transmembrane region" description="Helical" evidence="1">
    <location>
        <begin position="12"/>
        <end position="35"/>
    </location>
</feature>
<keyword evidence="1" id="KW-0812">Transmembrane</keyword>
<protein>
    <submittedName>
        <fullName evidence="2">Uncharacterized protein</fullName>
    </submittedName>
</protein>
<dbReference type="AlphaFoldDB" id="A0A0F9PK89"/>